<evidence type="ECO:0000313" key="5">
    <source>
        <dbReference type="Proteomes" id="UP000494222"/>
    </source>
</evidence>
<sequence>MTTIVHWSIPGGAGWRGRVTRVSPATVHAVGCVLAFTAAVAGGIHLADAADWSGLARSRVLLATAQARAAAAQRMLADASQRRDTGPGTVRDADSRPAPTWPALVLELAGLAGESGLRIASIEPRSMDDVAADGRRTIRIVAEGGFPAVLRLMDGLAGWRVLAVPVALHIERKAPEARADMTLDVFPLLPALPLPGGGVSVLAGASGGDPFGGADSPAVSEGPAPRLAGTIRDARTGLALFDSGDGTFAAIVPGEALGAARVTRVDTGAVTLATADGTRRVVVDDGGRR</sequence>
<accession>A0A6H9SKA1</accession>
<evidence type="ECO:0000313" key="2">
    <source>
        <dbReference type="EMBL" id="KAB0635766.1"/>
    </source>
</evidence>
<dbReference type="GeneID" id="99788889"/>
<evidence type="ECO:0000313" key="3">
    <source>
        <dbReference type="EMBL" id="VWB37184.1"/>
    </source>
</evidence>
<reference evidence="2 4" key="1">
    <citation type="submission" date="2019-09" db="EMBL/GenBank/DDBJ databases">
        <title>Draft genome sequences of 48 bacterial type strains from the CCUG.</title>
        <authorList>
            <person name="Tunovic T."/>
            <person name="Pineiro-Iglesias B."/>
            <person name="Unosson C."/>
            <person name="Inganas E."/>
            <person name="Ohlen M."/>
            <person name="Cardew S."/>
            <person name="Jensie-Markopoulos S."/>
            <person name="Salva-Serra F."/>
            <person name="Jaen-Luchoro D."/>
            <person name="Karlsson R."/>
            <person name="Svensson-Stadler L."/>
            <person name="Chun J."/>
            <person name="Moore E."/>
        </authorList>
    </citation>
    <scope>NUCLEOTIDE SEQUENCE [LARGE SCALE GENOMIC DNA]</scope>
    <source>
        <strain evidence="2 4">CCUG 54555</strain>
    </source>
</reference>
<dbReference type="OrthoDB" id="9007863at2"/>
<dbReference type="Proteomes" id="UP000494222">
    <property type="component" value="Unassembled WGS sequence"/>
</dbReference>
<evidence type="ECO:0000313" key="4">
    <source>
        <dbReference type="Proteomes" id="UP000430232"/>
    </source>
</evidence>
<proteinExistence type="predicted"/>
<dbReference type="RefSeq" id="WP_151066544.1">
    <property type="nucleotide sequence ID" value="NZ_CABVPL010000008.1"/>
</dbReference>
<feature type="region of interest" description="Disordered" evidence="1">
    <location>
        <begin position="76"/>
        <end position="96"/>
    </location>
</feature>
<organism evidence="2 4">
    <name type="scientific">Burkholderia latens</name>
    <dbReference type="NCBI Taxonomy" id="488446"/>
    <lineage>
        <taxon>Bacteria</taxon>
        <taxon>Pseudomonadati</taxon>
        <taxon>Pseudomonadota</taxon>
        <taxon>Betaproteobacteria</taxon>
        <taxon>Burkholderiales</taxon>
        <taxon>Burkholderiaceae</taxon>
        <taxon>Burkholderia</taxon>
        <taxon>Burkholderia cepacia complex</taxon>
    </lineage>
</organism>
<feature type="compositionally biased region" description="Basic and acidic residues" evidence="1">
    <location>
        <begin position="80"/>
        <end position="95"/>
    </location>
</feature>
<protein>
    <submittedName>
        <fullName evidence="2">Pilus assembly protein</fullName>
    </submittedName>
</protein>
<dbReference type="Proteomes" id="UP000430232">
    <property type="component" value="Unassembled WGS sequence"/>
</dbReference>
<gene>
    <name evidence="3" type="ORF">BLA24064_01624</name>
    <name evidence="2" type="ORF">F7R21_23765</name>
</gene>
<dbReference type="EMBL" id="VZOJ01000079">
    <property type="protein sequence ID" value="KAB0635766.1"/>
    <property type="molecule type" value="Genomic_DNA"/>
</dbReference>
<reference evidence="3 5" key="2">
    <citation type="submission" date="2019-09" db="EMBL/GenBank/DDBJ databases">
        <authorList>
            <person name="Depoorter E."/>
        </authorList>
    </citation>
    <scope>NUCLEOTIDE SEQUENCE [LARGE SCALE GENOMIC DNA]</scope>
    <source>
        <strain evidence="3">LMG 24064</strain>
    </source>
</reference>
<dbReference type="AlphaFoldDB" id="A0A6H9SKA1"/>
<dbReference type="EMBL" id="CABVPL010000008">
    <property type="protein sequence ID" value="VWB37184.1"/>
    <property type="molecule type" value="Genomic_DNA"/>
</dbReference>
<keyword evidence="4" id="KW-1185">Reference proteome</keyword>
<name>A0A6H9SKA1_9BURK</name>
<evidence type="ECO:0000256" key="1">
    <source>
        <dbReference type="SAM" id="MobiDB-lite"/>
    </source>
</evidence>